<dbReference type="InterPro" id="IPR004509">
    <property type="entry name" value="Competence_ComEA_HhH"/>
</dbReference>
<keyword evidence="3" id="KW-1185">Reference proteome</keyword>
<dbReference type="PANTHER" id="PTHR21180:SF32">
    <property type="entry name" value="ENDONUCLEASE_EXONUCLEASE_PHOSPHATASE FAMILY DOMAIN-CONTAINING PROTEIN 1"/>
    <property type="match status" value="1"/>
</dbReference>
<dbReference type="Pfam" id="PF12836">
    <property type="entry name" value="HHH_3"/>
    <property type="match status" value="1"/>
</dbReference>
<dbReference type="InterPro" id="IPR051675">
    <property type="entry name" value="Endo/Exo/Phosphatase_dom_1"/>
</dbReference>
<dbReference type="InterPro" id="IPR010994">
    <property type="entry name" value="RuvA_2-like"/>
</dbReference>
<organism evidence="2 3">
    <name type="scientific">Ectopseudomonas mendocina</name>
    <name type="common">Pseudomonas mendocina</name>
    <dbReference type="NCBI Taxonomy" id="300"/>
    <lineage>
        <taxon>Bacteria</taxon>
        <taxon>Pseudomonadati</taxon>
        <taxon>Pseudomonadota</taxon>
        <taxon>Gammaproteobacteria</taxon>
        <taxon>Pseudomonadales</taxon>
        <taxon>Pseudomonadaceae</taxon>
        <taxon>Ectopseudomonas</taxon>
    </lineage>
</organism>
<accession>A0ABZ2RKQ6</accession>
<evidence type="ECO:0000256" key="1">
    <source>
        <dbReference type="SAM" id="SignalP"/>
    </source>
</evidence>
<protein>
    <submittedName>
        <fullName evidence="2">Helix-hairpin-helix domain-containing protein</fullName>
    </submittedName>
</protein>
<dbReference type="Proteomes" id="UP001476583">
    <property type="component" value="Chromosome"/>
</dbReference>
<dbReference type="PANTHER" id="PTHR21180">
    <property type="entry name" value="ENDONUCLEASE/EXONUCLEASE/PHOSPHATASE FAMILY DOMAIN-CONTAINING PROTEIN 1"/>
    <property type="match status" value="1"/>
</dbReference>
<evidence type="ECO:0000313" key="3">
    <source>
        <dbReference type="Proteomes" id="UP001476583"/>
    </source>
</evidence>
<dbReference type="Gene3D" id="1.10.150.280">
    <property type="entry name" value="AF1531-like domain"/>
    <property type="match status" value="1"/>
</dbReference>
<keyword evidence="1" id="KW-0732">Signal</keyword>
<dbReference type="NCBIfam" id="TIGR00426">
    <property type="entry name" value="competence protein ComEA helix-hairpin-helix repeat region"/>
    <property type="match status" value="1"/>
</dbReference>
<evidence type="ECO:0000313" key="2">
    <source>
        <dbReference type="EMBL" id="WXL27353.1"/>
    </source>
</evidence>
<proteinExistence type="predicted"/>
<feature type="signal peptide" evidence="1">
    <location>
        <begin position="1"/>
        <end position="23"/>
    </location>
</feature>
<name>A0ABZ2RKQ6_ECTME</name>
<dbReference type="EMBL" id="CP148074">
    <property type="protein sequence ID" value="WXL27353.1"/>
    <property type="molecule type" value="Genomic_DNA"/>
</dbReference>
<gene>
    <name evidence="2" type="ORF">WG219_07835</name>
</gene>
<reference evidence="2 3" key="1">
    <citation type="submission" date="2024-03" db="EMBL/GenBank/DDBJ databases">
        <title>Complete genome of BD2.</title>
        <authorList>
            <person name="Cao G."/>
        </authorList>
    </citation>
    <scope>NUCLEOTIDE SEQUENCE [LARGE SCALE GENOMIC DNA]</scope>
    <source>
        <strain evidence="2 3">BD2</strain>
    </source>
</reference>
<dbReference type="SUPFAM" id="SSF47781">
    <property type="entry name" value="RuvA domain 2-like"/>
    <property type="match status" value="1"/>
</dbReference>
<sequence>MRKMIVSIAFALCAAVTASAVCAAEALSPKAPSESSQPVVAVSKINLNTANAEVLQRELSGVGAVKAQAIVSYREQNGNFESVEELLEVKGIGEALLEKNREKISVN</sequence>
<feature type="chain" id="PRO_5047157229" evidence="1">
    <location>
        <begin position="24"/>
        <end position="107"/>
    </location>
</feature>